<name>A0A7J6I8W8_CANSA</name>
<organism evidence="1 2">
    <name type="scientific">Cannabis sativa</name>
    <name type="common">Hemp</name>
    <name type="synonym">Marijuana</name>
    <dbReference type="NCBI Taxonomy" id="3483"/>
    <lineage>
        <taxon>Eukaryota</taxon>
        <taxon>Viridiplantae</taxon>
        <taxon>Streptophyta</taxon>
        <taxon>Embryophyta</taxon>
        <taxon>Tracheophyta</taxon>
        <taxon>Spermatophyta</taxon>
        <taxon>Magnoliopsida</taxon>
        <taxon>eudicotyledons</taxon>
        <taxon>Gunneridae</taxon>
        <taxon>Pentapetalae</taxon>
        <taxon>rosids</taxon>
        <taxon>fabids</taxon>
        <taxon>Rosales</taxon>
        <taxon>Cannabaceae</taxon>
        <taxon>Cannabis</taxon>
    </lineage>
</organism>
<reference evidence="1 2" key="1">
    <citation type="journal article" date="2020" name="bioRxiv">
        <title>Sequence and annotation of 42 cannabis genomes reveals extensive copy number variation in cannabinoid synthesis and pathogen resistance genes.</title>
        <authorList>
            <person name="Mckernan K.J."/>
            <person name="Helbert Y."/>
            <person name="Kane L.T."/>
            <person name="Ebling H."/>
            <person name="Zhang L."/>
            <person name="Liu B."/>
            <person name="Eaton Z."/>
            <person name="Mclaughlin S."/>
            <person name="Kingan S."/>
            <person name="Baybayan P."/>
            <person name="Concepcion G."/>
            <person name="Jordan M."/>
            <person name="Riva A."/>
            <person name="Barbazuk W."/>
            <person name="Harkins T."/>
        </authorList>
    </citation>
    <scope>NUCLEOTIDE SEQUENCE [LARGE SCALE GENOMIC DNA]</scope>
    <source>
        <strain evidence="2">cv. Jamaican Lion 4</strain>
        <tissue evidence="1">Leaf</tissue>
    </source>
</reference>
<dbReference type="Proteomes" id="UP000583929">
    <property type="component" value="Unassembled WGS sequence"/>
</dbReference>
<evidence type="ECO:0008006" key="3">
    <source>
        <dbReference type="Google" id="ProtNLM"/>
    </source>
</evidence>
<accession>A0A7J6I8W8</accession>
<sequence length="770" mass="85874">MLRRLQSSSPILGVYVRPWSTYPCGGGKVFGSSTLMVDLALHDLGGASTAAIFPNTGKLHFSLNSLPFVPSDFSSFVLSSLLHFSSLINQPHLLLPLALDNTKLGNLIPSAPPWTIICPTKLGVPYFIVRTPRFDLGATATSICIIAYPDMKHLTLHFDFPWENIVPDRAFYKRSIVHTHKVQLKQSSSLFFPSFVSIYNLHIPLTSEHSPDPTSDRPLSTMEELTNNLSANLNLTEIETKIHSFAEPFELPVDENREEPSAFLAVKLLTIRHFNPEAFKKRLKEMWPERFSINVLEKEPNFFTVEFGCFGDRKRVLIRQPWHFDFKLIVMSPLEAGSVVTAEMLTSTPFWIQVSGIPFLKRSRALAIKLGEVLGRFIEVDTASLKETWGPYLRVRIEIDVTQPLPRGTGFHFQGMASPYDHTLGAKIRITSNPFYIASTRTRLRPHVTHPVSLAPPSLRPPSNHIISEPSFNDPPSEYGVQYLHQPRTTPVGCYMTQVPHKNTFIHDINGSNVVPPFSAWPTSSNVVDLDSPAQSRRSVPPSAYLMLHDQNINTNNSMSVPEQVAPSSLIVAAPAITNANFSDATGYTVPVSQAFATIMADLNANQPLHFAVGSSSSPATASTSGRRYKPKRPPSINEIEFHFQFFLCLVWKSWHCRNEFLHHQKRINPALMIQSTSDYLNLYQQNNMNSAAPGAHHSLLEAAPHGELPNYNLKLTVDAAQDIHSNMTGFGLALFNSEGNMLLSVSKPWTGTHSALQMEAHALTYALSW</sequence>
<keyword evidence="2" id="KW-1185">Reference proteome</keyword>
<dbReference type="AlphaFoldDB" id="A0A7J6I8W8"/>
<protein>
    <recommendedName>
        <fullName evidence="3">DUF4283 domain-containing protein</fullName>
    </recommendedName>
</protein>
<evidence type="ECO:0000313" key="1">
    <source>
        <dbReference type="EMBL" id="KAF4404024.1"/>
    </source>
</evidence>
<dbReference type="PANTHER" id="PTHR31286">
    <property type="entry name" value="GLYCINE-RICH CELL WALL STRUCTURAL PROTEIN 1.8-LIKE"/>
    <property type="match status" value="1"/>
</dbReference>
<dbReference type="EMBL" id="JAATIQ010000002">
    <property type="protein sequence ID" value="KAF4404024.1"/>
    <property type="molecule type" value="Genomic_DNA"/>
</dbReference>
<evidence type="ECO:0000313" key="2">
    <source>
        <dbReference type="Proteomes" id="UP000583929"/>
    </source>
</evidence>
<proteinExistence type="predicted"/>
<dbReference type="InterPro" id="IPR040256">
    <property type="entry name" value="At4g02000-like"/>
</dbReference>
<gene>
    <name evidence="1" type="ORF">G4B88_014480</name>
</gene>
<dbReference type="PANTHER" id="PTHR31286:SF167">
    <property type="entry name" value="OS09G0268800 PROTEIN"/>
    <property type="match status" value="1"/>
</dbReference>
<comment type="caution">
    <text evidence="1">The sequence shown here is derived from an EMBL/GenBank/DDBJ whole genome shotgun (WGS) entry which is preliminary data.</text>
</comment>